<evidence type="ECO:0000256" key="2">
    <source>
        <dbReference type="ARBA" id="ARBA00004651"/>
    </source>
</evidence>
<feature type="domain" description="Response regulatory" evidence="20">
    <location>
        <begin position="524"/>
        <end position="645"/>
    </location>
</feature>
<dbReference type="EC" id="2.7.13.3" evidence="3"/>
<evidence type="ECO:0000259" key="22">
    <source>
        <dbReference type="PROSITE" id="PS50894"/>
    </source>
</evidence>
<dbReference type="InterPro" id="IPR001789">
    <property type="entry name" value="Sig_transdc_resp-reg_receiver"/>
</dbReference>
<comment type="subunit">
    <text evidence="14">At low DSF concentrations, interacts with RpfF.</text>
</comment>
<dbReference type="PROSITE" id="PS50110">
    <property type="entry name" value="RESPONSE_REGULATORY"/>
    <property type="match status" value="3"/>
</dbReference>
<dbReference type="RefSeq" id="WP_145058205.1">
    <property type="nucleotide sequence ID" value="NZ_CP036433.1"/>
</dbReference>
<dbReference type="InterPro" id="IPR000700">
    <property type="entry name" value="PAS-assoc_C"/>
</dbReference>
<evidence type="ECO:0000256" key="10">
    <source>
        <dbReference type="ARBA" id="ARBA00022840"/>
    </source>
</evidence>
<dbReference type="InterPro" id="IPR013656">
    <property type="entry name" value="PAS_4"/>
</dbReference>
<dbReference type="CDD" id="cd00082">
    <property type="entry name" value="HisKA"/>
    <property type="match status" value="1"/>
</dbReference>
<feature type="domain" description="HPt" evidence="22">
    <location>
        <begin position="824"/>
        <end position="916"/>
    </location>
</feature>
<dbReference type="Pfam" id="PF02518">
    <property type="entry name" value="HATPase_c"/>
    <property type="match status" value="1"/>
</dbReference>
<evidence type="ECO:0000256" key="16">
    <source>
        <dbReference type="PROSITE-ProRule" id="PRU00110"/>
    </source>
</evidence>
<feature type="modified residue" description="Phosphohistidine" evidence="16">
    <location>
        <position position="863"/>
    </location>
</feature>
<dbReference type="SUPFAM" id="SSF47384">
    <property type="entry name" value="Homodimeric domain of signal transducing histidine kinase"/>
    <property type="match status" value="1"/>
</dbReference>
<keyword evidence="10" id="KW-0067">ATP-binding</keyword>
<dbReference type="GO" id="GO:0005524">
    <property type="term" value="F:ATP binding"/>
    <property type="evidence" value="ECO:0007669"/>
    <property type="project" value="UniProtKB-KW"/>
</dbReference>
<dbReference type="InterPro" id="IPR008207">
    <property type="entry name" value="Sig_transdc_His_kin_Hpt_dom"/>
</dbReference>
<comment type="subcellular location">
    <subcellularLocation>
        <location evidence="2">Cell membrane</location>
        <topology evidence="2">Multi-pass membrane protein</topology>
    </subcellularLocation>
</comment>
<dbReference type="Gene3D" id="1.10.287.130">
    <property type="match status" value="1"/>
</dbReference>
<evidence type="ECO:0000256" key="13">
    <source>
        <dbReference type="ARBA" id="ARBA00023136"/>
    </source>
</evidence>
<feature type="modified residue" description="4-aspartylphosphate" evidence="17">
    <location>
        <position position="60"/>
    </location>
</feature>
<dbReference type="GO" id="GO:0005886">
    <property type="term" value="C:plasma membrane"/>
    <property type="evidence" value="ECO:0007669"/>
    <property type="project" value="UniProtKB-SubCell"/>
</dbReference>
<dbReference type="PROSITE" id="PS50894">
    <property type="entry name" value="HPT"/>
    <property type="match status" value="1"/>
</dbReference>
<evidence type="ECO:0000256" key="15">
    <source>
        <dbReference type="ARBA" id="ARBA00068150"/>
    </source>
</evidence>
<dbReference type="InterPro" id="IPR036097">
    <property type="entry name" value="HisK_dim/P_sf"/>
</dbReference>
<dbReference type="CDD" id="cd00156">
    <property type="entry name" value="REC"/>
    <property type="match status" value="1"/>
</dbReference>
<feature type="modified residue" description="4-aspartylphosphate" evidence="17">
    <location>
        <position position="578"/>
    </location>
</feature>
<dbReference type="KEGG" id="lcre:Pla8534_65960"/>
<dbReference type="Pfam" id="PF08448">
    <property type="entry name" value="PAS_4"/>
    <property type="match status" value="1"/>
</dbReference>
<dbReference type="SMART" id="SM00387">
    <property type="entry name" value="HATPase_c"/>
    <property type="match status" value="1"/>
</dbReference>
<keyword evidence="5 17" id="KW-0597">Phosphoprotein</keyword>
<protein>
    <recommendedName>
        <fullName evidence="15">Sensory/regulatory protein RpfC</fullName>
        <ecNumber evidence="3">2.7.13.3</ecNumber>
    </recommendedName>
</protein>
<dbReference type="InterPro" id="IPR011006">
    <property type="entry name" value="CheY-like_superfamily"/>
</dbReference>
<dbReference type="Gene3D" id="3.40.50.2300">
    <property type="match status" value="3"/>
</dbReference>
<dbReference type="InterPro" id="IPR036641">
    <property type="entry name" value="HPT_dom_sf"/>
</dbReference>
<evidence type="ECO:0000256" key="9">
    <source>
        <dbReference type="ARBA" id="ARBA00022777"/>
    </source>
</evidence>
<dbReference type="GO" id="GO:0000155">
    <property type="term" value="F:phosphorelay sensor kinase activity"/>
    <property type="evidence" value="ECO:0007669"/>
    <property type="project" value="InterPro"/>
</dbReference>
<keyword evidence="9" id="KW-0418">Kinase</keyword>
<dbReference type="AlphaFoldDB" id="A0A518E3V2"/>
<dbReference type="SUPFAM" id="SSF55785">
    <property type="entry name" value="PYP-like sensor domain (PAS domain)"/>
    <property type="match status" value="1"/>
</dbReference>
<dbReference type="Proteomes" id="UP000317648">
    <property type="component" value="Chromosome"/>
</dbReference>
<evidence type="ECO:0000256" key="14">
    <source>
        <dbReference type="ARBA" id="ARBA00064003"/>
    </source>
</evidence>
<dbReference type="Gene3D" id="1.20.120.160">
    <property type="entry name" value="HPT domain"/>
    <property type="match status" value="1"/>
</dbReference>
<keyword evidence="7" id="KW-0812">Transmembrane</keyword>
<sequence>MSDNGPIRVLLIDDDRHNFIITREMLQEIEGAQFELEWVASYEEGLQEVRRGGRDVYLVDHDLNGKRGVDLIRQAADFGVDAPMIVLTNRTDRRVDLAAMQAGAADYLIKSQIDAALLDRSIRYARERQRLLKQLEHERFLLHSLLDHLPDSVYFKDREGRFLRISQAMAVRCGLNDPAEATGRTDFDFFGMDHAREARRDEIHVMESGEALINKEEREDWIDGQVTWASTTKVPLLDYEGNTIGAFGVSRDITEKKSTQEALQRAKDSAEAANRAKSDFLANMSHEIRTPMNAIIGMTELLLDTQLTREQREYLRMVHESGESLLALINDILDFSKIEAGKLDLDECEFDLPERLGDTMRSLSIRANRRELELAYHVALDTPRILIGDLGRLRQIIVNLVGNAIKFTPHGEVVLDVKPISQEGSEVVLHFKVTDTGVGVAPEKLDKIFEAFEQADNSTTRKFGGTGLGLAISARLVELMGGSIWVESTENAGSSFHFTTRLKKGSLQPESRQARQPVDLQDACVLIVDDNETNCRILDEMLQNWGMQPHVTRGALEAISRLHELAEQGSLPKIVLSDVNMPEIDGFELVERIQTDPRFADLPIVMLTSGGRPGDIARCRQLSVAGHLIKPAKQSELFDTVVAAINRRQAVSEPASTVPPSPLHRPLQILLAEDSLVNQKLAIGLLERQGHQVAVANNGKDALLALEARSFDLVLMDVQMPELDGLEATEAIRKKELSSGGHVPIIAMTAHAMKGDRERCLEAGMDDYVAKPIRSAELYAKIAELSPPLQETPDGPAAPDAIEAEAEEVSLVNWDEALDAMGGDRGLLRDVVETFLHESHSLLADLRRSLGEGDLAQMARAAHTLKGALGLFGSPITEDAMRLERQGAEGKIAGAAELLTDLEASVNRLRTQLVAFTRQNDMLNDG</sequence>
<dbReference type="Pfam" id="PF01627">
    <property type="entry name" value="Hpt"/>
    <property type="match status" value="1"/>
</dbReference>
<dbReference type="PROSITE" id="PS50113">
    <property type="entry name" value="PAC"/>
    <property type="match status" value="1"/>
</dbReference>
<evidence type="ECO:0000256" key="8">
    <source>
        <dbReference type="ARBA" id="ARBA00022741"/>
    </source>
</evidence>
<evidence type="ECO:0000313" key="23">
    <source>
        <dbReference type="EMBL" id="QDU98723.1"/>
    </source>
</evidence>
<feature type="domain" description="PAC" evidence="21">
    <location>
        <begin position="207"/>
        <end position="265"/>
    </location>
</feature>
<gene>
    <name evidence="23" type="primary">rpfC_1</name>
    <name evidence="23" type="ORF">Pla8534_65960</name>
</gene>
<dbReference type="SUPFAM" id="SSF47226">
    <property type="entry name" value="Histidine-containing phosphotransfer domain, HPT domain"/>
    <property type="match status" value="1"/>
</dbReference>
<feature type="modified residue" description="4-aspartylphosphate" evidence="17">
    <location>
        <position position="717"/>
    </location>
</feature>
<evidence type="ECO:0000256" key="5">
    <source>
        <dbReference type="ARBA" id="ARBA00022553"/>
    </source>
</evidence>
<evidence type="ECO:0000256" key="11">
    <source>
        <dbReference type="ARBA" id="ARBA00022989"/>
    </source>
</evidence>
<keyword evidence="12" id="KW-0902">Two-component regulatory system</keyword>
<dbReference type="PANTHER" id="PTHR45339">
    <property type="entry name" value="HYBRID SIGNAL TRANSDUCTION HISTIDINE KINASE J"/>
    <property type="match status" value="1"/>
</dbReference>
<keyword evidence="24" id="KW-1185">Reference proteome</keyword>
<dbReference type="CDD" id="cd16922">
    <property type="entry name" value="HATPase_EvgS-ArcB-TorS-like"/>
    <property type="match status" value="1"/>
</dbReference>
<comment type="catalytic activity">
    <reaction evidence="1">
        <text>ATP + protein L-histidine = ADP + protein N-phospho-L-histidine.</text>
        <dbReference type="EC" id="2.7.13.3"/>
    </reaction>
</comment>
<dbReference type="FunFam" id="3.30.565.10:FF:000010">
    <property type="entry name" value="Sensor histidine kinase RcsC"/>
    <property type="match status" value="1"/>
</dbReference>
<feature type="domain" description="Response regulatory" evidence="20">
    <location>
        <begin position="668"/>
        <end position="786"/>
    </location>
</feature>
<feature type="domain" description="Histidine kinase" evidence="19">
    <location>
        <begin position="283"/>
        <end position="504"/>
    </location>
</feature>
<evidence type="ECO:0000256" key="1">
    <source>
        <dbReference type="ARBA" id="ARBA00000085"/>
    </source>
</evidence>
<dbReference type="InterPro" id="IPR003661">
    <property type="entry name" value="HisK_dim/P_dom"/>
</dbReference>
<name>A0A518E3V2_9BACT</name>
<dbReference type="PANTHER" id="PTHR45339:SF1">
    <property type="entry name" value="HYBRID SIGNAL TRANSDUCTION HISTIDINE KINASE J"/>
    <property type="match status" value="1"/>
</dbReference>
<dbReference type="InterPro" id="IPR003594">
    <property type="entry name" value="HATPase_dom"/>
</dbReference>
<dbReference type="FunFam" id="1.10.287.130:FF:000002">
    <property type="entry name" value="Two-component osmosensing histidine kinase"/>
    <property type="match status" value="1"/>
</dbReference>
<dbReference type="CDD" id="cd17546">
    <property type="entry name" value="REC_hyHK_CKI1_RcsC-like"/>
    <property type="match status" value="1"/>
</dbReference>
<feature type="coiled-coil region" evidence="18">
    <location>
        <begin position="892"/>
        <end position="919"/>
    </location>
</feature>
<evidence type="ECO:0000313" key="24">
    <source>
        <dbReference type="Proteomes" id="UP000317648"/>
    </source>
</evidence>
<reference evidence="23 24" key="1">
    <citation type="submission" date="2019-02" db="EMBL/GenBank/DDBJ databases">
        <title>Deep-cultivation of Planctomycetes and their phenomic and genomic characterization uncovers novel biology.</title>
        <authorList>
            <person name="Wiegand S."/>
            <person name="Jogler M."/>
            <person name="Boedeker C."/>
            <person name="Pinto D."/>
            <person name="Vollmers J."/>
            <person name="Rivas-Marin E."/>
            <person name="Kohn T."/>
            <person name="Peeters S.H."/>
            <person name="Heuer A."/>
            <person name="Rast P."/>
            <person name="Oberbeckmann S."/>
            <person name="Bunk B."/>
            <person name="Jeske O."/>
            <person name="Meyerdierks A."/>
            <person name="Storesund J.E."/>
            <person name="Kallscheuer N."/>
            <person name="Luecker S."/>
            <person name="Lage O.M."/>
            <person name="Pohl T."/>
            <person name="Merkel B.J."/>
            <person name="Hornburger P."/>
            <person name="Mueller R.-W."/>
            <person name="Bruemmer F."/>
            <person name="Labrenz M."/>
            <person name="Spormann A.M."/>
            <person name="Op den Camp H."/>
            <person name="Overmann J."/>
            <person name="Amann R."/>
            <person name="Jetten M.S.M."/>
            <person name="Mascher T."/>
            <person name="Medema M.H."/>
            <person name="Devos D.P."/>
            <person name="Kaster A.-K."/>
            <person name="Ovreas L."/>
            <person name="Rohde M."/>
            <person name="Galperin M.Y."/>
            <person name="Jogler C."/>
        </authorList>
    </citation>
    <scope>NUCLEOTIDE SEQUENCE [LARGE SCALE GENOMIC DNA]</scope>
    <source>
        <strain evidence="23 24">Pla85_3_4</strain>
    </source>
</reference>
<evidence type="ECO:0000256" key="17">
    <source>
        <dbReference type="PROSITE-ProRule" id="PRU00169"/>
    </source>
</evidence>
<evidence type="ECO:0000256" key="3">
    <source>
        <dbReference type="ARBA" id="ARBA00012438"/>
    </source>
</evidence>
<dbReference type="InterPro" id="IPR005467">
    <property type="entry name" value="His_kinase_dom"/>
</dbReference>
<dbReference type="Pfam" id="PF00512">
    <property type="entry name" value="HisKA"/>
    <property type="match status" value="1"/>
</dbReference>
<dbReference type="InterPro" id="IPR036890">
    <property type="entry name" value="HATPase_C_sf"/>
</dbReference>
<keyword evidence="13" id="KW-0472">Membrane</keyword>
<dbReference type="SUPFAM" id="SSF55874">
    <property type="entry name" value="ATPase domain of HSP90 chaperone/DNA topoisomerase II/histidine kinase"/>
    <property type="match status" value="1"/>
</dbReference>
<dbReference type="NCBIfam" id="TIGR00229">
    <property type="entry name" value="sensory_box"/>
    <property type="match status" value="1"/>
</dbReference>
<evidence type="ECO:0000256" key="6">
    <source>
        <dbReference type="ARBA" id="ARBA00022679"/>
    </source>
</evidence>
<evidence type="ECO:0000259" key="19">
    <source>
        <dbReference type="PROSITE" id="PS50109"/>
    </source>
</evidence>
<dbReference type="InterPro" id="IPR035965">
    <property type="entry name" value="PAS-like_dom_sf"/>
</dbReference>
<dbReference type="Gene3D" id="3.30.450.20">
    <property type="entry name" value="PAS domain"/>
    <property type="match status" value="1"/>
</dbReference>
<dbReference type="SUPFAM" id="SSF52172">
    <property type="entry name" value="CheY-like"/>
    <property type="match status" value="3"/>
</dbReference>
<evidence type="ECO:0000259" key="21">
    <source>
        <dbReference type="PROSITE" id="PS50113"/>
    </source>
</evidence>
<keyword evidence="6 23" id="KW-0808">Transferase</keyword>
<dbReference type="InterPro" id="IPR004358">
    <property type="entry name" value="Sig_transdc_His_kin-like_C"/>
</dbReference>
<dbReference type="PRINTS" id="PR00344">
    <property type="entry name" value="BCTRLSENSOR"/>
</dbReference>
<evidence type="ECO:0000256" key="18">
    <source>
        <dbReference type="SAM" id="Coils"/>
    </source>
</evidence>
<evidence type="ECO:0000256" key="12">
    <source>
        <dbReference type="ARBA" id="ARBA00023012"/>
    </source>
</evidence>
<dbReference type="Pfam" id="PF00072">
    <property type="entry name" value="Response_reg"/>
    <property type="match status" value="3"/>
</dbReference>
<organism evidence="23 24">
    <name type="scientific">Lignipirellula cremea</name>
    <dbReference type="NCBI Taxonomy" id="2528010"/>
    <lineage>
        <taxon>Bacteria</taxon>
        <taxon>Pseudomonadati</taxon>
        <taxon>Planctomycetota</taxon>
        <taxon>Planctomycetia</taxon>
        <taxon>Pirellulales</taxon>
        <taxon>Pirellulaceae</taxon>
        <taxon>Lignipirellula</taxon>
    </lineage>
</organism>
<dbReference type="PROSITE" id="PS50109">
    <property type="entry name" value="HIS_KIN"/>
    <property type="match status" value="1"/>
</dbReference>
<keyword evidence="18" id="KW-0175">Coiled coil</keyword>
<evidence type="ECO:0000259" key="20">
    <source>
        <dbReference type="PROSITE" id="PS50110"/>
    </source>
</evidence>
<dbReference type="EMBL" id="CP036433">
    <property type="protein sequence ID" value="QDU98723.1"/>
    <property type="molecule type" value="Genomic_DNA"/>
</dbReference>
<evidence type="ECO:0000256" key="4">
    <source>
        <dbReference type="ARBA" id="ARBA00022475"/>
    </source>
</evidence>
<dbReference type="Gene3D" id="3.30.565.10">
    <property type="entry name" value="Histidine kinase-like ATPase, C-terminal domain"/>
    <property type="match status" value="1"/>
</dbReference>
<accession>A0A518E3V2</accession>
<evidence type="ECO:0000256" key="7">
    <source>
        <dbReference type="ARBA" id="ARBA00022692"/>
    </source>
</evidence>
<dbReference type="SMART" id="SM00388">
    <property type="entry name" value="HisKA"/>
    <property type="match status" value="1"/>
</dbReference>
<dbReference type="InterPro" id="IPR000014">
    <property type="entry name" value="PAS"/>
</dbReference>
<dbReference type="SMART" id="SM00073">
    <property type="entry name" value="HPT"/>
    <property type="match status" value="1"/>
</dbReference>
<dbReference type="CDD" id="cd00088">
    <property type="entry name" value="HPT"/>
    <property type="match status" value="1"/>
</dbReference>
<dbReference type="SMART" id="SM00448">
    <property type="entry name" value="REC"/>
    <property type="match status" value="3"/>
</dbReference>
<keyword evidence="8" id="KW-0547">Nucleotide-binding</keyword>
<keyword evidence="11" id="KW-1133">Transmembrane helix</keyword>
<keyword evidence="4" id="KW-1003">Cell membrane</keyword>
<proteinExistence type="predicted"/>
<feature type="domain" description="Response regulatory" evidence="20">
    <location>
        <begin position="8"/>
        <end position="125"/>
    </location>
</feature>
<dbReference type="OrthoDB" id="9762493at2"/>